<organism evidence="2 3">
    <name type="scientific">Snodgrassella alvi SCGC AB-598-J21</name>
    <dbReference type="NCBI Taxonomy" id="1385367"/>
    <lineage>
        <taxon>Bacteria</taxon>
        <taxon>Pseudomonadati</taxon>
        <taxon>Pseudomonadota</taxon>
        <taxon>Betaproteobacteria</taxon>
        <taxon>Neisseriales</taxon>
        <taxon>Neisseriaceae</taxon>
        <taxon>Snodgrassella</taxon>
    </lineage>
</organism>
<keyword evidence="1" id="KW-0472">Membrane</keyword>
<dbReference type="EMBL" id="AVQL01000456">
    <property type="protein sequence ID" value="KEP99890.1"/>
    <property type="molecule type" value="Genomic_DNA"/>
</dbReference>
<evidence type="ECO:0000313" key="3">
    <source>
        <dbReference type="Proteomes" id="UP000027644"/>
    </source>
</evidence>
<gene>
    <name evidence="2" type="ORF">SASC598J21_023270</name>
</gene>
<name>A0A074V3Y6_9NEIS</name>
<proteinExistence type="predicted"/>
<comment type="caution">
    <text evidence="2">The sequence shown here is derived from an EMBL/GenBank/DDBJ whole genome shotgun (WGS) entry which is preliminary data.</text>
</comment>
<sequence length="177" mass="21490">MKEWHCCSRYHAFIHLYFGATGAYICLMYLLNIILKDQQLNILFEDQILNTLIALLAAISTFFFWKLFKAKRKKIKQVYFTPKAIYIENKKIDISYLKSITFIKLKYPTYNRGSTFKFCIRFTENRVIKEDIYFYMEFGKPFRWKYQDYNFEDCFITILEDLAKERRELLKDSCKAI</sequence>
<evidence type="ECO:0000313" key="2">
    <source>
        <dbReference type="EMBL" id="KEP99890.1"/>
    </source>
</evidence>
<keyword evidence="1" id="KW-0812">Transmembrane</keyword>
<keyword evidence="1" id="KW-1133">Transmembrane helix</keyword>
<accession>A0A074V3Y6</accession>
<evidence type="ECO:0000256" key="1">
    <source>
        <dbReference type="SAM" id="Phobius"/>
    </source>
</evidence>
<reference evidence="2 3" key="1">
    <citation type="journal article" date="2014" name="PLoS Genet.">
        <title>Hidden diversity in honey bee gut symbionts detected by single-cell genomics.</title>
        <authorList>
            <person name="Engel P."/>
            <person name="Stepanauskas R."/>
            <person name="Moran N."/>
        </authorList>
    </citation>
    <scope>NUCLEOTIDE SEQUENCE [LARGE SCALE GENOMIC DNA]</scope>
    <source>
        <strain evidence="2 3">SCGC AB-598-J21</strain>
    </source>
</reference>
<dbReference type="Proteomes" id="UP000027644">
    <property type="component" value="Unassembled WGS sequence"/>
</dbReference>
<feature type="transmembrane region" description="Helical" evidence="1">
    <location>
        <begin position="47"/>
        <end position="68"/>
    </location>
</feature>
<feature type="transmembrane region" description="Helical" evidence="1">
    <location>
        <begin position="12"/>
        <end position="35"/>
    </location>
</feature>
<dbReference type="AlphaFoldDB" id="A0A074V3Y6"/>
<protein>
    <submittedName>
        <fullName evidence="2">Uncharacterized protein</fullName>
    </submittedName>
</protein>